<protein>
    <submittedName>
        <fullName evidence="1">Uncharacterized protein</fullName>
    </submittedName>
</protein>
<evidence type="ECO:0000313" key="1">
    <source>
        <dbReference type="EMBL" id="DAE26989.1"/>
    </source>
</evidence>
<accession>A0A8S5R7J7</accession>
<dbReference type="EMBL" id="BK015825">
    <property type="protein sequence ID" value="DAE26989.1"/>
    <property type="molecule type" value="Genomic_DNA"/>
</dbReference>
<reference evidence="1" key="1">
    <citation type="journal article" date="2021" name="Proc. Natl. Acad. Sci. U.S.A.">
        <title>A Catalog of Tens of Thousands of Viruses from Human Metagenomes Reveals Hidden Associations with Chronic Diseases.</title>
        <authorList>
            <person name="Tisza M.J."/>
            <person name="Buck C.B."/>
        </authorList>
    </citation>
    <scope>NUCLEOTIDE SEQUENCE</scope>
    <source>
        <strain evidence="1">CtVE78</strain>
    </source>
</reference>
<name>A0A8S5R7J7_9VIRU</name>
<sequence>MPNGEFSLPLRLSYQHGGHRQFYYFLMREGGRQLPPSLYLMPCE</sequence>
<organism evidence="1">
    <name type="scientific">virus sp. ctVE78</name>
    <dbReference type="NCBI Taxonomy" id="2826804"/>
    <lineage>
        <taxon>Viruses</taxon>
    </lineage>
</organism>
<proteinExistence type="predicted"/>